<evidence type="ECO:0000256" key="9">
    <source>
        <dbReference type="SAM" id="Phobius"/>
    </source>
</evidence>
<dbReference type="SUPFAM" id="SSF56219">
    <property type="entry name" value="DNase I-like"/>
    <property type="match status" value="1"/>
</dbReference>
<evidence type="ECO:0000256" key="3">
    <source>
        <dbReference type="ARBA" id="ARBA00022692"/>
    </source>
</evidence>
<dbReference type="GO" id="GO:0005886">
    <property type="term" value="C:plasma membrane"/>
    <property type="evidence" value="ECO:0007669"/>
    <property type="project" value="UniProtKB-SubCell"/>
</dbReference>
<feature type="transmembrane region" description="Helical" evidence="9">
    <location>
        <begin position="1303"/>
        <end position="1325"/>
    </location>
</feature>
<dbReference type="EMBL" id="CAJNRD030001120">
    <property type="protein sequence ID" value="CAG5092658.1"/>
    <property type="molecule type" value="Genomic_DNA"/>
</dbReference>
<dbReference type="InterPro" id="IPR052192">
    <property type="entry name" value="Insect_Ionotropic_Sensory_Rcpt"/>
</dbReference>
<dbReference type="OrthoDB" id="7679028at2759"/>
<organism evidence="10 11">
    <name type="scientific">Cotesia congregata</name>
    <name type="common">Parasitoid wasp</name>
    <name type="synonym">Apanteles congregatus</name>
    <dbReference type="NCBI Taxonomy" id="51543"/>
    <lineage>
        <taxon>Eukaryota</taxon>
        <taxon>Metazoa</taxon>
        <taxon>Ecdysozoa</taxon>
        <taxon>Arthropoda</taxon>
        <taxon>Hexapoda</taxon>
        <taxon>Insecta</taxon>
        <taxon>Pterygota</taxon>
        <taxon>Neoptera</taxon>
        <taxon>Endopterygota</taxon>
        <taxon>Hymenoptera</taxon>
        <taxon>Apocrita</taxon>
        <taxon>Ichneumonoidea</taxon>
        <taxon>Braconidae</taxon>
        <taxon>Microgastrinae</taxon>
        <taxon>Cotesia</taxon>
    </lineage>
</organism>
<dbReference type="SUPFAM" id="SSF53850">
    <property type="entry name" value="Periplasmic binding protein-like II"/>
    <property type="match status" value="2"/>
</dbReference>
<feature type="transmembrane region" description="Helical" evidence="9">
    <location>
        <begin position="481"/>
        <end position="503"/>
    </location>
</feature>
<dbReference type="InterPro" id="IPR036691">
    <property type="entry name" value="Endo/exonu/phosph_ase_sf"/>
</dbReference>
<comment type="subcellular location">
    <subcellularLocation>
        <location evidence="1">Cell membrane</location>
        <topology evidence="1">Multi-pass membrane protein</topology>
    </subcellularLocation>
</comment>
<keyword evidence="5 9" id="KW-0472">Membrane</keyword>
<comment type="caution">
    <text evidence="10">The sequence shown here is derived from an EMBL/GenBank/DDBJ whole genome shotgun (WGS) entry which is preliminary data.</text>
</comment>
<dbReference type="Proteomes" id="UP000786811">
    <property type="component" value="Unassembled WGS sequence"/>
</dbReference>
<dbReference type="PANTHER" id="PTHR42643:SF24">
    <property type="entry name" value="IONOTROPIC RECEPTOR 60A"/>
    <property type="match status" value="1"/>
</dbReference>
<evidence type="ECO:0000256" key="1">
    <source>
        <dbReference type="ARBA" id="ARBA00004651"/>
    </source>
</evidence>
<proteinExistence type="predicted"/>
<dbReference type="Gene3D" id="3.60.10.10">
    <property type="entry name" value="Endonuclease/exonuclease/phosphatase"/>
    <property type="match status" value="1"/>
</dbReference>
<keyword evidence="11" id="KW-1185">Reference proteome</keyword>
<gene>
    <name evidence="10" type="ORF">HICCMSTLAB_LOCUS6290</name>
</gene>
<keyword evidence="3 9" id="KW-0812">Transmembrane</keyword>
<keyword evidence="7" id="KW-0325">Glycoprotein</keyword>
<evidence type="ECO:0000256" key="6">
    <source>
        <dbReference type="ARBA" id="ARBA00023170"/>
    </source>
</evidence>
<dbReference type="Gene3D" id="1.10.287.70">
    <property type="match status" value="1"/>
</dbReference>
<reference evidence="10" key="1">
    <citation type="submission" date="2021-04" db="EMBL/GenBank/DDBJ databases">
        <authorList>
            <person name="Chebbi M.A.C M."/>
        </authorList>
    </citation>
    <scope>NUCLEOTIDE SEQUENCE</scope>
</reference>
<evidence type="ECO:0000313" key="11">
    <source>
        <dbReference type="Proteomes" id="UP000786811"/>
    </source>
</evidence>
<sequence>MNTVKMRIFFSVVFLYFLIIQATFSGHLAAFLTKPVYRKNVETLEDLEDSRYTKIYAHKSSKPYIKGTSIFNKTIFRSSCDDYINDTSVACIYQQKSLLQLISRYNLHTPKNFVKFSYFILRLSHNWALRQRVNNMLIRLAQSGISDFWNKNGSEMSSKTSKIIEYSNKNYHRPIKLEDVMFAFVLLGIGLFSSIVMIIQNFVIGQIQVPAEDSLDLFNNMMKYLFDNCRSEFGTIGFWGNDRIFLEDDEADFVLLNDSEIFIYPSTRRIEFLVEIYEELNHRSPIIDLFKAMPTPKIETLFIFEKNGHNPATVVDEFTRYQTMFHNSKVYYSGSQLCGNIFFDRTEKLNGYTIKAAAKINYHVDRMLVKIDGLITKVNSTKEVNFILALRDGLFSKVLIDYLDVSIEIYGSPINDCVRTWYAMLIKELDISLTPLTWTDHNIYFHVSKFLSLTYPFHSFHEQIVTHNRGLTSPLEKMFEFYGWVTIIATLFILLSVFIVIYLSNSATFSGHLAAFLTKPVYRKNVETLEDLEDPRYTKIYAREGTMDYLKNTSLYNKTIFDDNNCEKYIEDTSVACIDDQSHLEPLIATYNFHTPKNFVKLSYATLTMAHNSALRRRINNMVVRLAQSGILDVWNRAWEELSNKNATYHLKKMEDIVENYHRPIERGDLCINVITYLHNIVTDIQTQADNSVILREVDDRMARRNNALFLGIGESQKSTPNERQEDDLSRVQGICDTLANNVSISSCSRLDYKWIDKSKESQELSLVSGESFDSSRQNKSPKERTKETTSTTPRTDSCRGTEFEDCYSYDRREEFRRSGRGVLIASWSTLNAIPIKFDDLLLLFPQFEIVGVFFINLGIKTHLINIYIPPDLHAHIYSDLLERLSSHSAMDAGALVLLGDFNSPHFVDSPAGGLDTKADLLINFSILNNITQYNEEKSDRNSNLITVSVTFEMKKLIALVLIQNFVIGQIQIPPEDGLDLFNNMMRYLFDNCGSEFGTIGFWGNDRIFLSNDQADFVVLNDSEVLLHPPTRTIKFLVMILDELNPNRPAIFLYKAIPTLAIETVFVFDKRGYNEDSMNKIFYWYQLYFENSKAYYCTETEGRLEVLTINAFTNFTLQLWIKIKQYYFGSNDNYEHWTVLKTHYYKGAKFNYSSDVCRNLFFDRTKILNGYKMKGGVRVVNNFGKKFKVEKSIISKDTLKSPLVFLALGLQQTRLIKMLLNYLNITIIIITYQMPDNREADVSNKLSSRFCDLCFTPISPIEHEDNPDFYAYFRMSYPINFLYDVIVTHNRGLESPLEKMFKFYGWLTIIATTAIIWITFTVIYLSNSQNSSKLSFAVFECLRILLSNSIYTRMNTAKIRIFFSVIFLYFLIIQATFSGHLAAFLTKPVYKKNVETLEDLKDPRYTKIYARKGTESYFDDPVPFNKTQFDINADCVKYISDKSVACVDYKNYLEYLIPDHNLYTPKKNLMSIYSLLMMRGNWPLKDRVNNLVMSLHHSGIKDLWDRMDRRNLNKVLRKFQDNAENYNRPIEIGDVMFAFDLLGVGLFFAIICFIVECIIKKFPKITTQSLKRSKR</sequence>
<evidence type="ECO:0000313" key="10">
    <source>
        <dbReference type="EMBL" id="CAG5092658.1"/>
    </source>
</evidence>
<feature type="transmembrane region" description="Helical" evidence="9">
    <location>
        <begin position="1361"/>
        <end position="1385"/>
    </location>
</feature>
<keyword evidence="4 9" id="KW-1133">Transmembrane helix</keyword>
<evidence type="ECO:0000256" key="5">
    <source>
        <dbReference type="ARBA" id="ARBA00023136"/>
    </source>
</evidence>
<keyword evidence="2" id="KW-1003">Cell membrane</keyword>
<evidence type="ECO:0000256" key="4">
    <source>
        <dbReference type="ARBA" id="ARBA00022989"/>
    </source>
</evidence>
<feature type="transmembrane region" description="Helical" evidence="9">
    <location>
        <begin position="180"/>
        <end position="199"/>
    </location>
</feature>
<feature type="transmembrane region" description="Helical" evidence="9">
    <location>
        <begin position="1535"/>
        <end position="1559"/>
    </location>
</feature>
<protein>
    <submittedName>
        <fullName evidence="10">Uncharacterized protein</fullName>
    </submittedName>
</protein>
<feature type="region of interest" description="Disordered" evidence="8">
    <location>
        <begin position="767"/>
        <end position="798"/>
    </location>
</feature>
<dbReference type="PANTHER" id="PTHR42643">
    <property type="entry name" value="IONOTROPIC RECEPTOR 20A-RELATED"/>
    <property type="match status" value="1"/>
</dbReference>
<name>A0A8J2MS61_COTCN</name>
<accession>A0A8J2MS61</accession>
<evidence type="ECO:0000256" key="8">
    <source>
        <dbReference type="SAM" id="MobiDB-lite"/>
    </source>
</evidence>
<evidence type="ECO:0000256" key="2">
    <source>
        <dbReference type="ARBA" id="ARBA00022475"/>
    </source>
</evidence>
<keyword evidence="6" id="KW-0675">Receptor</keyword>
<evidence type="ECO:0000256" key="7">
    <source>
        <dbReference type="ARBA" id="ARBA00023180"/>
    </source>
</evidence>